<feature type="binding site" evidence="3">
    <location>
        <position position="237"/>
    </location>
    <ligand>
        <name>ATP</name>
        <dbReference type="ChEBI" id="CHEBI:30616"/>
    </ligand>
</feature>
<dbReference type="PANTHER" id="PTHR48051">
    <property type="match status" value="1"/>
</dbReference>
<evidence type="ECO:0000259" key="4">
    <source>
        <dbReference type="PROSITE" id="PS50011"/>
    </source>
</evidence>
<dbReference type="Pfam" id="PF00560">
    <property type="entry name" value="LRR_1"/>
    <property type="match status" value="1"/>
</dbReference>
<dbReference type="InterPro" id="IPR000719">
    <property type="entry name" value="Prot_kinase_dom"/>
</dbReference>
<sequence>MHTLEQLRAGALQGITRLQLRGGLTDFPREIFDLADTLEILDLTDNALSALPDDLPRLHKLRILFCSNNRFTELPSMLGRMPALTMVGFKANQIESVPASALPPALRWLVLTDNRIEQLPDELGRRPAMQKLMLAGNRLKSLPDTMANLHQLELLRLSANGFDTLPAWLPTLPRLAWLACAGNPWGADRAQAMSTAPARLIDWRQLTLQQRLGEGASGVIRRADWQHDGGSTPVAVKLYKGEMTSDGSPLNEMAACVAAGLHPNLIPVLGRITGHPEQTQGLVMALLDPTLVNLAGPPSFASCSRDIYDDGKRFGWQAMLAIAHGVASAAAQLHQRGILHGDLYGHNILHDDNGRCVLSDFGAAAFYAPASQAAMPLQRIEVRAFGLLLDELLERCDAPPALRAQLAALHAACTQAEVGARPLFAAIAARLHELDQSKQD</sequence>
<accession>A0A1E7WEH6</accession>
<evidence type="ECO:0000256" key="3">
    <source>
        <dbReference type="PROSITE-ProRule" id="PRU10141"/>
    </source>
</evidence>
<keyword evidence="3" id="KW-0067">ATP-binding</keyword>
<dbReference type="EC" id="6.3.2.-" evidence="5"/>
<dbReference type="EMBL" id="LROM01000109">
    <property type="protein sequence ID" value="OEZ96538.1"/>
    <property type="molecule type" value="Genomic_DNA"/>
</dbReference>
<feature type="domain" description="Protein kinase" evidence="4">
    <location>
        <begin position="206"/>
        <end position="440"/>
    </location>
</feature>
<gene>
    <name evidence="5" type="primary">slrP</name>
    <name evidence="5" type="ORF">DUPY_39460</name>
</gene>
<proteinExistence type="predicted"/>
<keyword evidence="6" id="KW-1185">Reference proteome</keyword>
<dbReference type="PROSITE" id="PS00107">
    <property type="entry name" value="PROTEIN_KINASE_ATP"/>
    <property type="match status" value="1"/>
</dbReference>
<organism evidence="5 6">
    <name type="scientific">Duganella phyllosphaerae</name>
    <dbReference type="NCBI Taxonomy" id="762836"/>
    <lineage>
        <taxon>Bacteria</taxon>
        <taxon>Pseudomonadati</taxon>
        <taxon>Pseudomonadota</taxon>
        <taxon>Betaproteobacteria</taxon>
        <taxon>Burkholderiales</taxon>
        <taxon>Oxalobacteraceae</taxon>
        <taxon>Telluria group</taxon>
        <taxon>Duganella</taxon>
    </lineage>
</organism>
<dbReference type="Gene3D" id="3.80.10.10">
    <property type="entry name" value="Ribonuclease Inhibitor"/>
    <property type="match status" value="2"/>
</dbReference>
<reference evidence="6" key="1">
    <citation type="journal article" date="2016" name="Front. Microbiol.">
        <title>Molecular Keys to the Janthinobacterium and Duganella spp. Interaction with the Plant Pathogen Fusarium graminearum.</title>
        <authorList>
            <person name="Haack F.S."/>
            <person name="Poehlein A."/>
            <person name="Kroger C."/>
            <person name="Voigt C.A."/>
            <person name="Piepenbring M."/>
            <person name="Bode H.B."/>
            <person name="Daniel R."/>
            <person name="Schafer W."/>
            <person name="Streit W.R."/>
        </authorList>
    </citation>
    <scope>NUCLEOTIDE SEQUENCE [LARGE SCALE GENOMIC DNA]</scope>
    <source>
        <strain evidence="6">T54</strain>
    </source>
</reference>
<dbReference type="Pfam" id="PF13855">
    <property type="entry name" value="LRR_8"/>
    <property type="match status" value="1"/>
</dbReference>
<dbReference type="Gene3D" id="1.10.510.10">
    <property type="entry name" value="Transferase(Phosphotransferase) domain 1"/>
    <property type="match status" value="1"/>
</dbReference>
<keyword evidence="3" id="KW-0547">Nucleotide-binding</keyword>
<dbReference type="PANTHER" id="PTHR48051:SF1">
    <property type="entry name" value="RAS SUPPRESSOR PROTEIN 1"/>
    <property type="match status" value="1"/>
</dbReference>
<dbReference type="Gene3D" id="3.30.200.20">
    <property type="entry name" value="Phosphorylase Kinase, domain 1"/>
    <property type="match status" value="1"/>
</dbReference>
<dbReference type="OrthoDB" id="8532199at2"/>
<evidence type="ECO:0000313" key="5">
    <source>
        <dbReference type="EMBL" id="OEZ96538.1"/>
    </source>
</evidence>
<dbReference type="InterPro" id="IPR003591">
    <property type="entry name" value="Leu-rich_rpt_typical-subtyp"/>
</dbReference>
<dbReference type="SUPFAM" id="SSF56112">
    <property type="entry name" value="Protein kinase-like (PK-like)"/>
    <property type="match status" value="1"/>
</dbReference>
<dbReference type="GO" id="GO:0005524">
    <property type="term" value="F:ATP binding"/>
    <property type="evidence" value="ECO:0007669"/>
    <property type="project" value="UniProtKB-UniRule"/>
</dbReference>
<dbReference type="InterPro" id="IPR001245">
    <property type="entry name" value="Ser-Thr/Tyr_kinase_cat_dom"/>
</dbReference>
<dbReference type="SMART" id="SM00369">
    <property type="entry name" value="LRR_TYP"/>
    <property type="match status" value="5"/>
</dbReference>
<dbReference type="SMART" id="SM00364">
    <property type="entry name" value="LRR_BAC"/>
    <property type="match status" value="4"/>
</dbReference>
<dbReference type="InterPro" id="IPR011009">
    <property type="entry name" value="Kinase-like_dom_sf"/>
</dbReference>
<evidence type="ECO:0000256" key="1">
    <source>
        <dbReference type="ARBA" id="ARBA00022614"/>
    </source>
</evidence>
<comment type="caution">
    <text evidence="5">The sequence shown here is derived from an EMBL/GenBank/DDBJ whole genome shotgun (WGS) entry which is preliminary data.</text>
</comment>
<dbReference type="InterPro" id="IPR001611">
    <property type="entry name" value="Leu-rich_rpt"/>
</dbReference>
<dbReference type="PROSITE" id="PS50011">
    <property type="entry name" value="PROTEIN_KINASE_DOM"/>
    <property type="match status" value="1"/>
</dbReference>
<keyword evidence="1" id="KW-0433">Leucine-rich repeat</keyword>
<dbReference type="SUPFAM" id="SSF52058">
    <property type="entry name" value="L domain-like"/>
    <property type="match status" value="1"/>
</dbReference>
<dbReference type="PATRIC" id="fig|762836.4.peg.4067"/>
<dbReference type="Proteomes" id="UP000175989">
    <property type="component" value="Unassembled WGS sequence"/>
</dbReference>
<protein>
    <submittedName>
        <fullName evidence="5">E3 ubiquitin-protein ligase SlrP</fullName>
        <ecNumber evidence="5">6.3.2.-</ecNumber>
    </submittedName>
</protein>
<dbReference type="GO" id="GO:0004672">
    <property type="term" value="F:protein kinase activity"/>
    <property type="evidence" value="ECO:0007669"/>
    <property type="project" value="InterPro"/>
</dbReference>
<dbReference type="Pfam" id="PF07714">
    <property type="entry name" value="PK_Tyr_Ser-Thr"/>
    <property type="match status" value="1"/>
</dbReference>
<dbReference type="InterPro" id="IPR050216">
    <property type="entry name" value="LRR_domain-containing"/>
</dbReference>
<dbReference type="InterPro" id="IPR032675">
    <property type="entry name" value="LRR_dom_sf"/>
</dbReference>
<name>A0A1E7WEH6_9BURK</name>
<dbReference type="AlphaFoldDB" id="A0A1E7WEH6"/>
<dbReference type="InterPro" id="IPR017441">
    <property type="entry name" value="Protein_kinase_ATP_BS"/>
</dbReference>
<evidence type="ECO:0000256" key="2">
    <source>
        <dbReference type="ARBA" id="ARBA00022737"/>
    </source>
</evidence>
<evidence type="ECO:0000313" key="6">
    <source>
        <dbReference type="Proteomes" id="UP000175989"/>
    </source>
</evidence>
<dbReference type="GO" id="GO:0005737">
    <property type="term" value="C:cytoplasm"/>
    <property type="evidence" value="ECO:0007669"/>
    <property type="project" value="TreeGrafter"/>
</dbReference>
<dbReference type="RefSeq" id="WP_070250356.1">
    <property type="nucleotide sequence ID" value="NZ_LROM01000109.1"/>
</dbReference>
<keyword evidence="2" id="KW-0677">Repeat</keyword>